<sequence>MAVRKSPATKAAATPPKIKAITERFTKTQMLNQISENTEVPKKQVQAVLDELSNVIAGHLKKRGGCGDFVLPGLMKITTVKKPARKARKGINPFTGEETTFKAKPASVQVKIRPLKKLKEMAE</sequence>
<dbReference type="AlphaFoldDB" id="A0AAV3TXC8"/>
<dbReference type="Proteomes" id="UP001409585">
    <property type="component" value="Unassembled WGS sequence"/>
</dbReference>
<keyword evidence="5" id="KW-0235">DNA replication</keyword>
<evidence type="ECO:0000256" key="4">
    <source>
        <dbReference type="ARBA" id="ARBA00016145"/>
    </source>
</evidence>
<protein>
    <recommendedName>
        <fullName evidence="4">Viral histone-like protein</fullName>
    </recommendedName>
    <alternativeName>
        <fullName evidence="9">DNA-binding protein pA104R</fullName>
    </alternativeName>
    <alternativeName>
        <fullName evidence="8">pA104R</fullName>
    </alternativeName>
</protein>
<evidence type="ECO:0000256" key="8">
    <source>
        <dbReference type="ARBA" id="ARBA00033120"/>
    </source>
</evidence>
<dbReference type="GO" id="GO:0005829">
    <property type="term" value="C:cytosol"/>
    <property type="evidence" value="ECO:0007669"/>
    <property type="project" value="TreeGrafter"/>
</dbReference>
<gene>
    <name evidence="12" type="ORF">GCM10025791_02450</name>
</gene>
<dbReference type="Pfam" id="PF00216">
    <property type="entry name" value="Bac_DNA_binding"/>
    <property type="match status" value="1"/>
</dbReference>
<evidence type="ECO:0000313" key="12">
    <source>
        <dbReference type="EMBL" id="GAA4930145.1"/>
    </source>
</evidence>
<dbReference type="SUPFAM" id="SSF47729">
    <property type="entry name" value="IHF-like DNA-binding proteins"/>
    <property type="match status" value="1"/>
</dbReference>
<keyword evidence="7 12" id="KW-0238">DNA-binding</keyword>
<comment type="caution">
    <text evidence="12">The sequence shown here is derived from an EMBL/GenBank/DDBJ whole genome shotgun (WGS) entry which is preliminary data.</text>
</comment>
<evidence type="ECO:0000256" key="7">
    <source>
        <dbReference type="ARBA" id="ARBA00023125"/>
    </source>
</evidence>
<comment type="subcellular location">
    <subcellularLocation>
        <location evidence="1">Virion</location>
    </subcellularLocation>
</comment>
<organism evidence="12 13">
    <name type="scientific">Halioxenophilus aromaticivorans</name>
    <dbReference type="NCBI Taxonomy" id="1306992"/>
    <lineage>
        <taxon>Bacteria</taxon>
        <taxon>Pseudomonadati</taxon>
        <taxon>Pseudomonadota</taxon>
        <taxon>Gammaproteobacteria</taxon>
        <taxon>Alteromonadales</taxon>
        <taxon>Alteromonadaceae</taxon>
        <taxon>Halioxenophilus</taxon>
    </lineage>
</organism>
<dbReference type="PANTHER" id="PTHR33175">
    <property type="entry name" value="DNA-BINDING PROTEIN HU"/>
    <property type="match status" value="1"/>
</dbReference>
<dbReference type="SMART" id="SM00411">
    <property type="entry name" value="BHL"/>
    <property type="match status" value="1"/>
</dbReference>
<evidence type="ECO:0000256" key="3">
    <source>
        <dbReference type="ARBA" id="ARBA00011738"/>
    </source>
</evidence>
<dbReference type="InterPro" id="IPR000119">
    <property type="entry name" value="Hist_DNA-bd"/>
</dbReference>
<dbReference type="GO" id="GO:0003677">
    <property type="term" value="F:DNA binding"/>
    <property type="evidence" value="ECO:0007669"/>
    <property type="project" value="UniProtKB-KW"/>
</dbReference>
<dbReference type="InterPro" id="IPR010992">
    <property type="entry name" value="IHF-like_DNA-bd_dom_sf"/>
</dbReference>
<dbReference type="GO" id="GO:0030527">
    <property type="term" value="F:structural constituent of chromatin"/>
    <property type="evidence" value="ECO:0007669"/>
    <property type="project" value="InterPro"/>
</dbReference>
<dbReference type="RefSeq" id="WP_345415797.1">
    <property type="nucleotide sequence ID" value="NZ_AP031496.1"/>
</dbReference>
<dbReference type="GO" id="GO:0006260">
    <property type="term" value="P:DNA replication"/>
    <property type="evidence" value="ECO:0007669"/>
    <property type="project" value="UniProtKB-KW"/>
</dbReference>
<keyword evidence="6" id="KW-0426">Late protein</keyword>
<evidence type="ECO:0000256" key="1">
    <source>
        <dbReference type="ARBA" id="ARBA00004328"/>
    </source>
</evidence>
<comment type="subunit">
    <text evidence="3">Homodimer.</text>
</comment>
<evidence type="ECO:0000256" key="2">
    <source>
        <dbReference type="ARBA" id="ARBA00010529"/>
    </source>
</evidence>
<comment type="similarity">
    <text evidence="2 11">Belongs to the bacterial histone-like protein family.</text>
</comment>
<keyword evidence="13" id="KW-1185">Reference proteome</keyword>
<dbReference type="PANTHER" id="PTHR33175:SF13">
    <property type="entry name" value="HISTONE-LIKE PROTEIN"/>
    <property type="match status" value="1"/>
</dbReference>
<evidence type="ECO:0000256" key="11">
    <source>
        <dbReference type="RuleBase" id="RU003939"/>
    </source>
</evidence>
<evidence type="ECO:0000256" key="9">
    <source>
        <dbReference type="ARBA" id="ARBA00033227"/>
    </source>
</evidence>
<proteinExistence type="inferred from homology"/>
<dbReference type="Gene3D" id="4.10.520.10">
    <property type="entry name" value="IHF-like DNA-binding proteins"/>
    <property type="match status" value="1"/>
</dbReference>
<dbReference type="CDD" id="cd13834">
    <property type="entry name" value="HU_like"/>
    <property type="match status" value="1"/>
</dbReference>
<comment type="function">
    <text evidence="10">DNA-binding protein that plays a critical role in nucleoid compaction, genome replication and DNA replication and transcription. Binds to both ssDNA and dsDNA with a binding site covering about 15 nucleotides. Displays DNA-supercoiling activity only when associated with the viral DNA topoisomerase 2.</text>
</comment>
<name>A0AAV3TXC8_9ALTE</name>
<reference evidence="13" key="1">
    <citation type="journal article" date="2019" name="Int. J. Syst. Evol. Microbiol.">
        <title>The Global Catalogue of Microorganisms (GCM) 10K type strain sequencing project: providing services to taxonomists for standard genome sequencing and annotation.</title>
        <authorList>
            <consortium name="The Broad Institute Genomics Platform"/>
            <consortium name="The Broad Institute Genome Sequencing Center for Infectious Disease"/>
            <person name="Wu L."/>
            <person name="Ma J."/>
        </authorList>
    </citation>
    <scope>NUCLEOTIDE SEQUENCE [LARGE SCALE GENOMIC DNA]</scope>
    <source>
        <strain evidence="13">JCM 19134</strain>
    </source>
</reference>
<evidence type="ECO:0000256" key="5">
    <source>
        <dbReference type="ARBA" id="ARBA00022705"/>
    </source>
</evidence>
<dbReference type="EMBL" id="BAABLX010000001">
    <property type="protein sequence ID" value="GAA4930145.1"/>
    <property type="molecule type" value="Genomic_DNA"/>
</dbReference>
<evidence type="ECO:0000256" key="10">
    <source>
        <dbReference type="ARBA" id="ARBA00046140"/>
    </source>
</evidence>
<evidence type="ECO:0000256" key="6">
    <source>
        <dbReference type="ARBA" id="ARBA00022921"/>
    </source>
</evidence>
<accession>A0AAV3TXC8</accession>
<evidence type="ECO:0000313" key="13">
    <source>
        <dbReference type="Proteomes" id="UP001409585"/>
    </source>
</evidence>